<dbReference type="Gene3D" id="3.50.50.60">
    <property type="entry name" value="FAD/NAD(P)-binding domain"/>
    <property type="match status" value="1"/>
</dbReference>
<organism evidence="9 10">
    <name type="scientific">Galdieria yellowstonensis</name>
    <dbReference type="NCBI Taxonomy" id="3028027"/>
    <lineage>
        <taxon>Eukaryota</taxon>
        <taxon>Rhodophyta</taxon>
        <taxon>Bangiophyceae</taxon>
        <taxon>Galdieriales</taxon>
        <taxon>Galdieriaceae</taxon>
        <taxon>Galdieria</taxon>
    </lineage>
</organism>
<keyword evidence="5" id="KW-0285">Flavoprotein</keyword>
<sequence length="511" mass="57939">MKAIAQQLIRRYSTTSMPRVIVVGAGVAGVTAASALHAANIEVCILEASHRIGGRVHTVRPGIELGATWIHGTVNNPIYDLALVRGLVEKYPNPEEESEPNEEELTSWKLAECPFIREGGTRVDAHVVKEALDTFGKYRNEIFHWPTLQLDAKQYNDSFEDYLSNRWKQDQSESGKIPSEEERLVFQWRKRLECSISACSSLKELSLEYLHEYCELPGENVEVLCGFSKVVEAILSCFPSENILFGREVTRIRWGGTERNQRVSVECSNGEVFTAEYLIWTGSLGVLQERECDLFDPPLPRKKKDAIHRLAIGTVDKVFVEFDRQPLQYQGKQWDFVSLLWDEGLQQDEPSHWTKKIFSFRAVDNVLSFWLTGASAKQMEQESDADILVQVKQLLSRFGLVEAEPIRVIRSNWYSNQLFRGSYSFVPSGSSGSDFETLAEPLDPLESNSNDSIANYNPCLFFAGEATHRTFYSTTHGAYLSGCREAKRILEREGRKSQCIAQRMRNANGVQ</sequence>
<dbReference type="EMBL" id="JANCYU010000023">
    <property type="protein sequence ID" value="KAK4524392.1"/>
    <property type="molecule type" value="Genomic_DNA"/>
</dbReference>
<evidence type="ECO:0000256" key="6">
    <source>
        <dbReference type="ARBA" id="ARBA00022827"/>
    </source>
</evidence>
<comment type="similarity">
    <text evidence="3">Belongs to the flavin monoamine oxidase family.</text>
</comment>
<dbReference type="Pfam" id="PF01593">
    <property type="entry name" value="Amino_oxidase"/>
    <property type="match status" value="1"/>
</dbReference>
<dbReference type="PANTHER" id="PTHR10742:SF405">
    <property type="entry name" value="PEROXISOMAL N(1)-ACETYL-SPERMINE_SPERMIDINE OXIDASE"/>
    <property type="match status" value="1"/>
</dbReference>
<gene>
    <name evidence="9" type="ORF">GAYE_SCF03G2292</name>
</gene>
<dbReference type="InterPro" id="IPR002937">
    <property type="entry name" value="Amino_oxidase"/>
</dbReference>
<keyword evidence="4" id="KW-0963">Cytoplasm</keyword>
<keyword evidence="7" id="KW-0560">Oxidoreductase</keyword>
<dbReference type="InterPro" id="IPR050281">
    <property type="entry name" value="Flavin_monoamine_oxidase"/>
</dbReference>
<protein>
    <recommendedName>
        <fullName evidence="8">Amine oxidase domain-containing protein</fullName>
    </recommendedName>
</protein>
<dbReference type="GO" id="GO:0005737">
    <property type="term" value="C:cytoplasm"/>
    <property type="evidence" value="ECO:0007669"/>
    <property type="project" value="UniProtKB-SubCell"/>
</dbReference>
<comment type="caution">
    <text evidence="9">The sequence shown here is derived from an EMBL/GenBank/DDBJ whole genome shotgun (WGS) entry which is preliminary data.</text>
</comment>
<evidence type="ECO:0000256" key="4">
    <source>
        <dbReference type="ARBA" id="ARBA00022490"/>
    </source>
</evidence>
<evidence type="ECO:0000256" key="2">
    <source>
        <dbReference type="ARBA" id="ARBA00004496"/>
    </source>
</evidence>
<evidence type="ECO:0000313" key="10">
    <source>
        <dbReference type="Proteomes" id="UP001300502"/>
    </source>
</evidence>
<dbReference type="Gene3D" id="3.90.660.10">
    <property type="match status" value="1"/>
</dbReference>
<dbReference type="AlphaFoldDB" id="A0AAV9IAK7"/>
<evidence type="ECO:0000256" key="5">
    <source>
        <dbReference type="ARBA" id="ARBA00022630"/>
    </source>
</evidence>
<proteinExistence type="inferred from homology"/>
<evidence type="ECO:0000259" key="8">
    <source>
        <dbReference type="Pfam" id="PF01593"/>
    </source>
</evidence>
<name>A0AAV9IAK7_9RHOD</name>
<reference evidence="9 10" key="1">
    <citation type="submission" date="2022-07" db="EMBL/GenBank/DDBJ databases">
        <title>Genome-wide signatures of adaptation to extreme environments.</title>
        <authorList>
            <person name="Cho C.H."/>
            <person name="Yoon H.S."/>
        </authorList>
    </citation>
    <scope>NUCLEOTIDE SEQUENCE [LARGE SCALE GENOMIC DNA]</scope>
    <source>
        <strain evidence="9 10">108.79 E11</strain>
    </source>
</reference>
<dbReference type="PANTHER" id="PTHR10742">
    <property type="entry name" value="FLAVIN MONOAMINE OXIDASE"/>
    <property type="match status" value="1"/>
</dbReference>
<evidence type="ECO:0000256" key="3">
    <source>
        <dbReference type="ARBA" id="ARBA00005995"/>
    </source>
</evidence>
<evidence type="ECO:0000256" key="7">
    <source>
        <dbReference type="ARBA" id="ARBA00023002"/>
    </source>
</evidence>
<comment type="cofactor">
    <cofactor evidence="1">
        <name>FAD</name>
        <dbReference type="ChEBI" id="CHEBI:57692"/>
    </cofactor>
</comment>
<dbReference type="Proteomes" id="UP001300502">
    <property type="component" value="Unassembled WGS sequence"/>
</dbReference>
<accession>A0AAV9IAK7</accession>
<feature type="domain" description="Amine oxidase" evidence="8">
    <location>
        <begin position="27"/>
        <end position="490"/>
    </location>
</feature>
<evidence type="ECO:0000256" key="1">
    <source>
        <dbReference type="ARBA" id="ARBA00001974"/>
    </source>
</evidence>
<keyword evidence="6" id="KW-0274">FAD</keyword>
<keyword evidence="10" id="KW-1185">Reference proteome</keyword>
<dbReference type="InterPro" id="IPR036188">
    <property type="entry name" value="FAD/NAD-bd_sf"/>
</dbReference>
<evidence type="ECO:0000313" key="9">
    <source>
        <dbReference type="EMBL" id="KAK4524392.1"/>
    </source>
</evidence>
<dbReference type="SUPFAM" id="SSF54373">
    <property type="entry name" value="FAD-linked reductases, C-terminal domain"/>
    <property type="match status" value="1"/>
</dbReference>
<comment type="subcellular location">
    <subcellularLocation>
        <location evidence="2">Cytoplasm</location>
    </subcellularLocation>
</comment>
<dbReference type="SUPFAM" id="SSF51905">
    <property type="entry name" value="FAD/NAD(P)-binding domain"/>
    <property type="match status" value="1"/>
</dbReference>
<dbReference type="GO" id="GO:0046592">
    <property type="term" value="F:polyamine oxidase activity"/>
    <property type="evidence" value="ECO:0007669"/>
    <property type="project" value="TreeGrafter"/>
</dbReference>